<feature type="non-terminal residue" evidence="1">
    <location>
        <position position="192"/>
    </location>
</feature>
<organism evidence="1 2">
    <name type="scientific">Burkholderia reimsis</name>
    <dbReference type="NCBI Taxonomy" id="2234132"/>
    <lineage>
        <taxon>Bacteria</taxon>
        <taxon>Pseudomonadati</taxon>
        <taxon>Pseudomonadota</taxon>
        <taxon>Betaproteobacteria</taxon>
        <taxon>Burkholderiales</taxon>
        <taxon>Burkholderiaceae</taxon>
        <taxon>Burkholderia</taxon>
    </lineage>
</organism>
<dbReference type="EMBL" id="QMFZ01000094">
    <property type="protein sequence ID" value="RBB31329.1"/>
    <property type="molecule type" value="Genomic_DNA"/>
</dbReference>
<keyword evidence="2" id="KW-1185">Reference proteome</keyword>
<name>A0A365QG02_9BURK</name>
<dbReference type="AlphaFoldDB" id="A0A365QG02"/>
<gene>
    <name evidence="1" type="ORF">DPV79_41275</name>
</gene>
<accession>A0A365QG02</accession>
<dbReference type="Pfam" id="PF07024">
    <property type="entry name" value="ImpE"/>
    <property type="match status" value="1"/>
</dbReference>
<protein>
    <submittedName>
        <fullName evidence="1">ImpE/SciE family protein</fullName>
    </submittedName>
</protein>
<dbReference type="InterPro" id="IPR011990">
    <property type="entry name" value="TPR-like_helical_dom_sf"/>
</dbReference>
<evidence type="ECO:0000313" key="2">
    <source>
        <dbReference type="Proteomes" id="UP000252458"/>
    </source>
</evidence>
<reference evidence="1 2" key="1">
    <citation type="submission" date="2018-06" db="EMBL/GenBank/DDBJ databases">
        <title>Draft genome sequence of Burkholderia reimsis strain BE51 isolated from a French agricultural soil.</title>
        <authorList>
            <person name="Esmaeel Q."/>
        </authorList>
    </citation>
    <scope>NUCLEOTIDE SEQUENCE [LARGE SCALE GENOMIC DNA]</scope>
    <source>
        <strain evidence="1 2">BE51</strain>
    </source>
</reference>
<dbReference type="RefSeq" id="WP_113048158.1">
    <property type="nucleotide sequence ID" value="NZ_QMFZ01000094.1"/>
</dbReference>
<comment type="caution">
    <text evidence="1">The sequence shown here is derived from an EMBL/GenBank/DDBJ whole genome shotgun (WGS) entry which is preliminary data.</text>
</comment>
<proteinExistence type="predicted"/>
<evidence type="ECO:0000313" key="1">
    <source>
        <dbReference type="EMBL" id="RBB31329.1"/>
    </source>
</evidence>
<sequence>MNTRTAAGEPHTHRPQDTPLVEQIARIESRIRAQPTTATHRWALFQLMCVTGDWARAVQQLQTWAKLDAGQLQTAQVFRDLIRAERWRAKVVGGQERPGFVHEPDSWVRELVGALRLAADGQSEAADDARESALDGAPLVAARTPRGVAGWIADSDSRFGPVCEFITAGHYRWVPFADLAAWRVSPPTNLID</sequence>
<dbReference type="SUPFAM" id="SSF144059">
    <property type="entry name" value="ImpE-like"/>
    <property type="match status" value="1"/>
</dbReference>
<dbReference type="Gene3D" id="1.25.40.10">
    <property type="entry name" value="Tetratricopeptide repeat domain"/>
    <property type="match status" value="1"/>
</dbReference>
<dbReference type="Proteomes" id="UP000252458">
    <property type="component" value="Unassembled WGS sequence"/>
</dbReference>
<dbReference type="InterPro" id="IPR009211">
    <property type="entry name" value="TagJ"/>
</dbReference>